<organism evidence="1 2">
    <name type="scientific">Nephila pilipes</name>
    <name type="common">Giant wood spider</name>
    <name type="synonym">Nephila maculata</name>
    <dbReference type="NCBI Taxonomy" id="299642"/>
    <lineage>
        <taxon>Eukaryota</taxon>
        <taxon>Metazoa</taxon>
        <taxon>Ecdysozoa</taxon>
        <taxon>Arthropoda</taxon>
        <taxon>Chelicerata</taxon>
        <taxon>Arachnida</taxon>
        <taxon>Araneae</taxon>
        <taxon>Araneomorphae</taxon>
        <taxon>Entelegynae</taxon>
        <taxon>Araneoidea</taxon>
        <taxon>Nephilidae</taxon>
        <taxon>Nephila</taxon>
    </lineage>
</organism>
<evidence type="ECO:0000313" key="2">
    <source>
        <dbReference type="Proteomes" id="UP000887013"/>
    </source>
</evidence>
<dbReference type="EMBL" id="BMAW01016770">
    <property type="protein sequence ID" value="GFT50736.1"/>
    <property type="molecule type" value="Genomic_DNA"/>
</dbReference>
<keyword evidence="2" id="KW-1185">Reference proteome</keyword>
<reference evidence="1" key="1">
    <citation type="submission" date="2020-08" db="EMBL/GenBank/DDBJ databases">
        <title>Multicomponent nature underlies the extraordinary mechanical properties of spider dragline silk.</title>
        <authorList>
            <person name="Kono N."/>
            <person name="Nakamura H."/>
            <person name="Mori M."/>
            <person name="Yoshida Y."/>
            <person name="Ohtoshi R."/>
            <person name="Malay A.D."/>
            <person name="Moran D.A.P."/>
            <person name="Tomita M."/>
            <person name="Numata K."/>
            <person name="Arakawa K."/>
        </authorList>
    </citation>
    <scope>NUCLEOTIDE SEQUENCE</scope>
</reference>
<proteinExistence type="predicted"/>
<protein>
    <submittedName>
        <fullName evidence="1">Uncharacterized protein</fullName>
    </submittedName>
</protein>
<accession>A0A8X6P7U8</accession>
<dbReference type="Proteomes" id="UP000887013">
    <property type="component" value="Unassembled WGS sequence"/>
</dbReference>
<sequence length="81" mass="9224">MTFSITLALSSADETGSAEWLPDIEGRRSQDFSHVEPYRTPHRAEMKDILSRLAFLSTTSKRFSSYKQSMTICYIDAGETR</sequence>
<comment type="caution">
    <text evidence="1">The sequence shown here is derived from an EMBL/GenBank/DDBJ whole genome shotgun (WGS) entry which is preliminary data.</text>
</comment>
<name>A0A8X6P7U8_NEPPI</name>
<dbReference type="AlphaFoldDB" id="A0A8X6P7U8"/>
<gene>
    <name evidence="1" type="ORF">NPIL_92051</name>
</gene>
<evidence type="ECO:0000313" key="1">
    <source>
        <dbReference type="EMBL" id="GFT50736.1"/>
    </source>
</evidence>